<gene>
    <name evidence="3" type="ORF">FWILDA_LOCUS11577</name>
</gene>
<feature type="signal peptide" evidence="2">
    <location>
        <begin position="1"/>
        <end position="26"/>
    </location>
</feature>
<organism evidence="3 4">
    <name type="scientific">Funneliformis geosporum</name>
    <dbReference type="NCBI Taxonomy" id="1117311"/>
    <lineage>
        <taxon>Eukaryota</taxon>
        <taxon>Fungi</taxon>
        <taxon>Fungi incertae sedis</taxon>
        <taxon>Mucoromycota</taxon>
        <taxon>Glomeromycotina</taxon>
        <taxon>Glomeromycetes</taxon>
        <taxon>Glomerales</taxon>
        <taxon>Glomeraceae</taxon>
        <taxon>Funneliformis</taxon>
    </lineage>
</organism>
<proteinExistence type="predicted"/>
<evidence type="ECO:0000256" key="2">
    <source>
        <dbReference type="SAM" id="SignalP"/>
    </source>
</evidence>
<reference evidence="3" key="1">
    <citation type="submission" date="2022-08" db="EMBL/GenBank/DDBJ databases">
        <authorList>
            <person name="Kallberg Y."/>
            <person name="Tangrot J."/>
            <person name="Rosling A."/>
        </authorList>
    </citation>
    <scope>NUCLEOTIDE SEQUENCE</scope>
    <source>
        <strain evidence="3">Wild A</strain>
    </source>
</reference>
<keyword evidence="4" id="KW-1185">Reference proteome</keyword>
<dbReference type="EMBL" id="CAMKVN010003332">
    <property type="protein sequence ID" value="CAI2184438.1"/>
    <property type="molecule type" value="Genomic_DNA"/>
</dbReference>
<protein>
    <submittedName>
        <fullName evidence="3">7352_t:CDS:1</fullName>
    </submittedName>
</protein>
<comment type="caution">
    <text evidence="3">The sequence shown here is derived from an EMBL/GenBank/DDBJ whole genome shotgun (WGS) entry which is preliminary data.</text>
</comment>
<feature type="compositionally biased region" description="Polar residues" evidence="1">
    <location>
        <begin position="123"/>
        <end position="135"/>
    </location>
</feature>
<dbReference type="Proteomes" id="UP001153678">
    <property type="component" value="Unassembled WGS sequence"/>
</dbReference>
<evidence type="ECO:0000313" key="4">
    <source>
        <dbReference type="Proteomes" id="UP001153678"/>
    </source>
</evidence>
<accession>A0A9W4SXF4</accession>
<dbReference type="AlphaFoldDB" id="A0A9W4SXF4"/>
<sequence>MLWTKLTTLLAATIAFFSATVPSVNAAPANAENIAFANYPDIVNKRDINENNVARGEDGARRGVRGASRRLRGPSRGRIAKVKNNQSANQAILLKTNKGCNVKDRRGSDPPVETVPIRKSKQPAKNVQELNPVAT</sequence>
<evidence type="ECO:0000313" key="3">
    <source>
        <dbReference type="EMBL" id="CAI2184438.1"/>
    </source>
</evidence>
<feature type="region of interest" description="Disordered" evidence="1">
    <location>
        <begin position="98"/>
        <end position="135"/>
    </location>
</feature>
<evidence type="ECO:0000256" key="1">
    <source>
        <dbReference type="SAM" id="MobiDB-lite"/>
    </source>
</evidence>
<feature type="chain" id="PRO_5040954976" evidence="2">
    <location>
        <begin position="27"/>
        <end position="135"/>
    </location>
</feature>
<name>A0A9W4SXF4_9GLOM</name>
<keyword evidence="2" id="KW-0732">Signal</keyword>